<dbReference type="AlphaFoldDB" id="A0A1H4GHV0"/>
<dbReference type="PANTHER" id="PTHR43731:SF14">
    <property type="entry name" value="PRESENILIN-ASSOCIATED RHOMBOID-LIKE PROTEIN, MITOCHONDRIAL"/>
    <property type="match status" value="1"/>
</dbReference>
<feature type="transmembrane region" description="Helical" evidence="7">
    <location>
        <begin position="190"/>
        <end position="209"/>
    </location>
</feature>
<comment type="subcellular location">
    <subcellularLocation>
        <location evidence="1">Membrane</location>
        <topology evidence="1">Multi-pass membrane protein</topology>
    </subcellularLocation>
</comment>
<proteinExistence type="inferred from homology"/>
<keyword evidence="5 7" id="KW-1133">Transmembrane helix</keyword>
<keyword evidence="4" id="KW-0378">Hydrolase</keyword>
<dbReference type="PANTHER" id="PTHR43731">
    <property type="entry name" value="RHOMBOID PROTEASE"/>
    <property type="match status" value="1"/>
</dbReference>
<keyword evidence="3 7" id="KW-0812">Transmembrane</keyword>
<feature type="transmembrane region" description="Helical" evidence="7">
    <location>
        <begin position="248"/>
        <end position="267"/>
    </location>
</feature>
<dbReference type="InterPro" id="IPR022764">
    <property type="entry name" value="Peptidase_S54_rhomboid_dom"/>
</dbReference>
<evidence type="ECO:0000256" key="1">
    <source>
        <dbReference type="ARBA" id="ARBA00004141"/>
    </source>
</evidence>
<feature type="transmembrane region" description="Helical" evidence="7">
    <location>
        <begin position="12"/>
        <end position="34"/>
    </location>
</feature>
<evidence type="ECO:0000256" key="6">
    <source>
        <dbReference type="ARBA" id="ARBA00023136"/>
    </source>
</evidence>
<dbReference type="Gene3D" id="1.20.1540.10">
    <property type="entry name" value="Rhomboid-like"/>
    <property type="match status" value="1"/>
</dbReference>
<evidence type="ECO:0000256" key="3">
    <source>
        <dbReference type="ARBA" id="ARBA00022692"/>
    </source>
</evidence>
<evidence type="ECO:0000256" key="7">
    <source>
        <dbReference type="SAM" id="Phobius"/>
    </source>
</evidence>
<dbReference type="STRING" id="408074.SAMN05660909_05370"/>
<evidence type="ECO:0000313" key="9">
    <source>
        <dbReference type="EMBL" id="SEB09176.1"/>
    </source>
</evidence>
<organism evidence="9 10">
    <name type="scientific">Chitinophaga terrae</name>
    <name type="common">ex Kim and Jung 2007</name>
    <dbReference type="NCBI Taxonomy" id="408074"/>
    <lineage>
        <taxon>Bacteria</taxon>
        <taxon>Pseudomonadati</taxon>
        <taxon>Bacteroidota</taxon>
        <taxon>Chitinophagia</taxon>
        <taxon>Chitinophagales</taxon>
        <taxon>Chitinophagaceae</taxon>
        <taxon>Chitinophaga</taxon>
    </lineage>
</organism>
<feature type="transmembrane region" description="Helical" evidence="7">
    <location>
        <begin position="215"/>
        <end position="236"/>
    </location>
</feature>
<feature type="transmembrane region" description="Helical" evidence="7">
    <location>
        <begin position="99"/>
        <end position="119"/>
    </location>
</feature>
<dbReference type="RefSeq" id="WP_089765892.1">
    <property type="nucleotide sequence ID" value="NZ_BKAT01000064.1"/>
</dbReference>
<evidence type="ECO:0000256" key="5">
    <source>
        <dbReference type="ARBA" id="ARBA00022989"/>
    </source>
</evidence>
<evidence type="ECO:0000256" key="2">
    <source>
        <dbReference type="ARBA" id="ARBA00009045"/>
    </source>
</evidence>
<keyword evidence="6 7" id="KW-0472">Membrane</keyword>
<accession>A0A1H4GHV0</accession>
<dbReference type="Pfam" id="PF01694">
    <property type="entry name" value="Rhomboid"/>
    <property type="match status" value="2"/>
</dbReference>
<dbReference type="SUPFAM" id="SSF144091">
    <property type="entry name" value="Rhomboid-like"/>
    <property type="match status" value="1"/>
</dbReference>
<feature type="domain" description="Peptidase S54 rhomboid" evidence="8">
    <location>
        <begin position="58"/>
        <end position="116"/>
    </location>
</feature>
<keyword evidence="10" id="KW-1185">Reference proteome</keyword>
<evidence type="ECO:0000313" key="10">
    <source>
        <dbReference type="Proteomes" id="UP000199656"/>
    </source>
</evidence>
<dbReference type="Proteomes" id="UP000199656">
    <property type="component" value="Unassembled WGS sequence"/>
</dbReference>
<feature type="transmembrane region" description="Helical" evidence="7">
    <location>
        <begin position="75"/>
        <end position="93"/>
    </location>
</feature>
<dbReference type="GO" id="GO:0016020">
    <property type="term" value="C:membrane"/>
    <property type="evidence" value="ECO:0007669"/>
    <property type="project" value="UniProtKB-SubCell"/>
</dbReference>
<comment type="similarity">
    <text evidence="2">Belongs to the peptidase S54 family.</text>
</comment>
<evidence type="ECO:0000256" key="4">
    <source>
        <dbReference type="ARBA" id="ARBA00022801"/>
    </source>
</evidence>
<dbReference type="OrthoDB" id="9807874at2"/>
<dbReference type="InterPro" id="IPR050925">
    <property type="entry name" value="Rhomboid_protease_S54"/>
</dbReference>
<feature type="domain" description="Peptidase S54 rhomboid" evidence="8">
    <location>
        <begin position="179"/>
        <end position="263"/>
    </location>
</feature>
<name>A0A1H4GHV0_9BACT</name>
<reference evidence="10" key="1">
    <citation type="submission" date="2016-10" db="EMBL/GenBank/DDBJ databases">
        <authorList>
            <person name="Varghese N."/>
            <person name="Submissions S."/>
        </authorList>
    </citation>
    <scope>NUCLEOTIDE SEQUENCE [LARGE SCALE GENOMIC DNA]</scope>
    <source>
        <strain evidence="10">DSM 23920</strain>
    </source>
</reference>
<evidence type="ECO:0000259" key="8">
    <source>
        <dbReference type="Pfam" id="PF01694"/>
    </source>
</evidence>
<gene>
    <name evidence="9" type="ORF">SAMN05660909_05370</name>
</gene>
<sequence>MNEYRPGRFQYLPLVIKNLMIINGLVWLVQITLLNRFGYDLSRPLGLHYWGSELFRPHQFVTHLFLHDPKNITHVLFNMFTLWMFGATLENLWGPKRFLIFYLVCGLGAALCHMGVLTYENINLTKYAQAFLNDPTYTNFARLDNKFDIGSSSSFSMESLKTALQYNNPQAVDIAVAYVREYVLEYRNTATIGASGAVYGILFAFGYLFPNAYLYLYFLFPIKAKYVVAFLILAELWSGIQNSAGDNVAHFAHLGGALFAYLLLRGWTKRRSDFY</sequence>
<dbReference type="EMBL" id="FNRL01000041">
    <property type="protein sequence ID" value="SEB09176.1"/>
    <property type="molecule type" value="Genomic_DNA"/>
</dbReference>
<dbReference type="InterPro" id="IPR035952">
    <property type="entry name" value="Rhomboid-like_sf"/>
</dbReference>
<protein>
    <submittedName>
        <fullName evidence="9">Rhomboid family protein</fullName>
    </submittedName>
</protein>
<dbReference type="GO" id="GO:0004252">
    <property type="term" value="F:serine-type endopeptidase activity"/>
    <property type="evidence" value="ECO:0007669"/>
    <property type="project" value="InterPro"/>
</dbReference>